<accession>A0A0G0PQT2</accession>
<evidence type="ECO:0000313" key="1">
    <source>
        <dbReference type="EMBL" id="KKR00520.1"/>
    </source>
</evidence>
<dbReference type="EMBL" id="LBWB01000012">
    <property type="protein sequence ID" value="KKR00520.1"/>
    <property type="molecule type" value="Genomic_DNA"/>
</dbReference>
<dbReference type="STRING" id="1618574.UT24_C0012G0142"/>
<name>A0A0G0PQT2_9BACT</name>
<dbReference type="Proteomes" id="UP000033881">
    <property type="component" value="Unassembled WGS sequence"/>
</dbReference>
<reference evidence="1 2" key="1">
    <citation type="journal article" date="2015" name="Nature">
        <title>rRNA introns, odd ribosomes, and small enigmatic genomes across a large radiation of phyla.</title>
        <authorList>
            <person name="Brown C.T."/>
            <person name="Hug L.A."/>
            <person name="Thomas B.C."/>
            <person name="Sharon I."/>
            <person name="Castelle C.J."/>
            <person name="Singh A."/>
            <person name="Wilkins M.J."/>
            <person name="Williams K.H."/>
            <person name="Banfield J.F."/>
        </authorList>
    </citation>
    <scope>NUCLEOTIDE SEQUENCE [LARGE SCALE GENOMIC DNA]</scope>
</reference>
<dbReference type="AlphaFoldDB" id="A0A0G0PQT2"/>
<protein>
    <submittedName>
        <fullName evidence="1">Uncharacterized protein</fullName>
    </submittedName>
</protein>
<gene>
    <name evidence="1" type="ORF">UT24_C0012G0142</name>
</gene>
<organism evidence="1 2">
    <name type="scientific">Candidatus Woesebacteria bacterium GW2011_GWB1_39_12</name>
    <dbReference type="NCBI Taxonomy" id="1618574"/>
    <lineage>
        <taxon>Bacteria</taxon>
        <taxon>Candidatus Woeseibacteriota</taxon>
    </lineage>
</organism>
<evidence type="ECO:0000313" key="2">
    <source>
        <dbReference type="Proteomes" id="UP000033881"/>
    </source>
</evidence>
<proteinExistence type="predicted"/>
<comment type="caution">
    <text evidence="1">The sequence shown here is derived from an EMBL/GenBank/DDBJ whole genome shotgun (WGS) entry which is preliminary data.</text>
</comment>
<sequence>MAIDLEPNKLRLQQVLKDVAITQAEILGNLPPTEKELARYDQISDEEAKKIIKDFNYIISGNTPAE</sequence>